<organism evidence="2 3">
    <name type="scientific">Paramagnetospirillum kuznetsovii</name>
    <dbReference type="NCBI Taxonomy" id="2053833"/>
    <lineage>
        <taxon>Bacteria</taxon>
        <taxon>Pseudomonadati</taxon>
        <taxon>Pseudomonadota</taxon>
        <taxon>Alphaproteobacteria</taxon>
        <taxon>Rhodospirillales</taxon>
        <taxon>Magnetospirillaceae</taxon>
        <taxon>Paramagnetospirillum</taxon>
    </lineage>
</organism>
<evidence type="ECO:0000259" key="1">
    <source>
        <dbReference type="Pfam" id="PF05523"/>
    </source>
</evidence>
<dbReference type="EMBL" id="PGTO01000001">
    <property type="protein sequence ID" value="RAU23575.1"/>
    <property type="molecule type" value="Genomic_DNA"/>
</dbReference>
<proteinExistence type="predicted"/>
<evidence type="ECO:0000313" key="2">
    <source>
        <dbReference type="EMBL" id="RAU23575.1"/>
    </source>
</evidence>
<dbReference type="Pfam" id="PF05523">
    <property type="entry name" value="FdtA"/>
    <property type="match status" value="1"/>
</dbReference>
<dbReference type="InterPro" id="IPR008894">
    <property type="entry name" value="QdtA_cupin_dom"/>
</dbReference>
<dbReference type="AlphaFoldDB" id="A0A364P388"/>
<feature type="domain" description="Sugar 3,4-ketoisomerase QdtA cupin" evidence="1">
    <location>
        <begin position="5"/>
        <end position="129"/>
    </location>
</feature>
<accession>A0A364P388</accession>
<dbReference type="OrthoDB" id="9815592at2"/>
<dbReference type="RefSeq" id="WP_112141806.1">
    <property type="nucleotide sequence ID" value="NZ_PGTO01000001.1"/>
</dbReference>
<sequence length="132" mass="14634">MSGPALITLPEFRDERGALAFAETPGHFPFEVRRVFFMYELPEGGHRGGHAHRTCHQGILCLHGSLDLSVISPWGRASFTLDSPRLALHLPPLSWVDITVRRPDSVCLVLASHAYDPADYVNDRGEFDALIA</sequence>
<dbReference type="CDD" id="cd20292">
    <property type="entry name" value="cupin_QdtA-like"/>
    <property type="match status" value="1"/>
</dbReference>
<keyword evidence="3" id="KW-1185">Reference proteome</keyword>
<dbReference type="InterPro" id="IPR011051">
    <property type="entry name" value="RmlC_Cupin_sf"/>
</dbReference>
<evidence type="ECO:0000313" key="3">
    <source>
        <dbReference type="Proteomes" id="UP000251075"/>
    </source>
</evidence>
<dbReference type="Proteomes" id="UP000251075">
    <property type="component" value="Unassembled WGS sequence"/>
</dbReference>
<protein>
    <recommendedName>
        <fullName evidence="1">Sugar 3,4-ketoisomerase QdtA cupin domain-containing protein</fullName>
    </recommendedName>
</protein>
<gene>
    <name evidence="2" type="ORF">CU669_00255</name>
</gene>
<dbReference type="Gene3D" id="2.60.120.10">
    <property type="entry name" value="Jelly Rolls"/>
    <property type="match status" value="1"/>
</dbReference>
<comment type="caution">
    <text evidence="2">The sequence shown here is derived from an EMBL/GenBank/DDBJ whole genome shotgun (WGS) entry which is preliminary data.</text>
</comment>
<name>A0A364P388_9PROT</name>
<dbReference type="InterPro" id="IPR014710">
    <property type="entry name" value="RmlC-like_jellyroll"/>
</dbReference>
<dbReference type="SUPFAM" id="SSF51182">
    <property type="entry name" value="RmlC-like cupins"/>
    <property type="match status" value="1"/>
</dbReference>
<reference evidence="2 3" key="1">
    <citation type="submission" date="2017-11" db="EMBL/GenBank/DDBJ databases">
        <title>Draft genome sequence of magnetotactic bacterium Magnetospirillum kuznetsovii LBB-42.</title>
        <authorList>
            <person name="Grouzdev D.S."/>
            <person name="Rysina M.S."/>
            <person name="Baslerov R.V."/>
            <person name="Koziaeva V."/>
        </authorList>
    </citation>
    <scope>NUCLEOTIDE SEQUENCE [LARGE SCALE GENOMIC DNA]</scope>
    <source>
        <strain evidence="2 3">LBB-42</strain>
    </source>
</reference>